<feature type="domain" description="Reverse transcriptase" evidence="2">
    <location>
        <begin position="900"/>
        <end position="1142"/>
    </location>
</feature>
<feature type="compositionally biased region" description="Basic and acidic residues" evidence="1">
    <location>
        <begin position="458"/>
        <end position="474"/>
    </location>
</feature>
<organism evidence="3 4">
    <name type="scientific">Arabidopsis suecica</name>
    <name type="common">Swedish thale-cress</name>
    <name type="synonym">Cardaminopsis suecica</name>
    <dbReference type="NCBI Taxonomy" id="45249"/>
    <lineage>
        <taxon>Eukaryota</taxon>
        <taxon>Viridiplantae</taxon>
        <taxon>Streptophyta</taxon>
        <taxon>Embryophyta</taxon>
        <taxon>Tracheophyta</taxon>
        <taxon>Spermatophyta</taxon>
        <taxon>Magnoliopsida</taxon>
        <taxon>eudicotyledons</taxon>
        <taxon>Gunneridae</taxon>
        <taxon>Pentapetalae</taxon>
        <taxon>rosids</taxon>
        <taxon>malvids</taxon>
        <taxon>Brassicales</taxon>
        <taxon>Brassicaceae</taxon>
        <taxon>Camelineae</taxon>
        <taxon>Arabidopsis</taxon>
    </lineage>
</organism>
<dbReference type="EMBL" id="JAEFBJ010000010">
    <property type="protein sequence ID" value="KAG7563652.1"/>
    <property type="molecule type" value="Genomic_DNA"/>
</dbReference>
<dbReference type="PANTHER" id="PTHR33116">
    <property type="entry name" value="REVERSE TRANSCRIPTASE ZINC-BINDING DOMAIN-CONTAINING PROTEIN-RELATED-RELATED"/>
    <property type="match status" value="1"/>
</dbReference>
<feature type="compositionally biased region" description="Acidic residues" evidence="1">
    <location>
        <begin position="420"/>
        <end position="431"/>
    </location>
</feature>
<dbReference type="InterPro" id="IPR026960">
    <property type="entry name" value="RVT-Znf"/>
</dbReference>
<accession>A0A8T1ZS65</accession>
<keyword evidence="4" id="KW-1185">Reference proteome</keyword>
<dbReference type="Pfam" id="PF13966">
    <property type="entry name" value="zf-RVT"/>
    <property type="match status" value="1"/>
</dbReference>
<reference evidence="3 4" key="1">
    <citation type="submission" date="2020-12" db="EMBL/GenBank/DDBJ databases">
        <title>Concerted genomic and epigenomic changes stabilize Arabidopsis allopolyploids.</title>
        <authorList>
            <person name="Chen Z."/>
        </authorList>
    </citation>
    <scope>NUCLEOTIDE SEQUENCE [LARGE SCALE GENOMIC DNA]</scope>
    <source>
        <strain evidence="3">As9502</strain>
        <tissue evidence="3">Leaf</tissue>
    </source>
</reference>
<dbReference type="OrthoDB" id="414730at2759"/>
<dbReference type="Pfam" id="PF00078">
    <property type="entry name" value="RVT_1"/>
    <property type="match status" value="1"/>
</dbReference>
<dbReference type="GO" id="GO:0003964">
    <property type="term" value="F:RNA-directed DNA polymerase activity"/>
    <property type="evidence" value="ECO:0007669"/>
    <property type="project" value="UniProtKB-KW"/>
</dbReference>
<dbReference type="CDD" id="cd01650">
    <property type="entry name" value="RT_nLTR_like"/>
    <property type="match status" value="1"/>
</dbReference>
<evidence type="ECO:0000313" key="3">
    <source>
        <dbReference type="EMBL" id="KAG7563652.1"/>
    </source>
</evidence>
<dbReference type="Proteomes" id="UP000694251">
    <property type="component" value="Chromosome 10"/>
</dbReference>
<dbReference type="InterPro" id="IPR005135">
    <property type="entry name" value="Endo/exonuclease/phosphatase"/>
</dbReference>
<feature type="compositionally biased region" description="Basic and acidic residues" evidence="1">
    <location>
        <begin position="367"/>
        <end position="377"/>
    </location>
</feature>
<evidence type="ECO:0000259" key="2">
    <source>
        <dbReference type="PROSITE" id="PS50878"/>
    </source>
</evidence>
<dbReference type="InterPro" id="IPR025558">
    <property type="entry name" value="DUF4283"/>
</dbReference>
<name>A0A8T1ZS65_ARASU</name>
<dbReference type="InterPro" id="IPR000477">
    <property type="entry name" value="RT_dom"/>
</dbReference>
<dbReference type="Pfam" id="PF03372">
    <property type="entry name" value="Exo_endo_phos"/>
    <property type="match status" value="1"/>
</dbReference>
<sequence>MLPAAASLSRPGDALLPESGLVAIAAAVSQEKGSTTSTQHEQEKEGFSNSGNEVVLDSQEVSSSNPVTVNRNEKRSYVNAAKKHIFTKQKFVVSEVDGQERVVVPKEVFIGAKPMWEDFLIGRFLNSKAPHVGKIHMIVNKIWRLGDRSSLIDVFEVDESTVKFRIRNEGMRHRILNRGMWNIMDIPMIVAKWTPFKEEAQPAMKTMPLWITLTNIPPSMFTDKGLEFLASAVGEPKRLHPKTEACVSFDEAQILVEADLTKSLPTEYTFTGEEEGELDYVVKYAYPWLPPRCTCCQKWGHLYKNCLAAAPKSPGKLDSSMKVTEEIRTVNKAVSPGKKGNAEASPAELTGVNNVAETRVCVGEKGEEVSEKVCSDGEDKEEGWITPRSSKSPVRSKEGLKFGEVSILTNPYSVLGENEALEEGQNEDSDAGDTRVSSKPGDQTEENREDNGGVTKPRKPELPLRPSLPRDSKTAHKAVSMSSTQSTRGLPKDQMKLEDQEEEFFCSFVYASNSAEEKKELWTELKDHYDSPIIRRKPWIIFGDFNETLDIEEHSHGLDNPMVTTGMRDFQQVVSYCSISDMAAQGPLYTWCNKRENDLIMKKLDRVLINDGWTQAFPQSYSVFEVGGVSDHLRCRISLNCASGSKVKGPKPFKFVNALTDMEDFKPTVDAYWKETEPIFSSTSSLFRFSKKLKGLKPTIRSLARDRLGNLIKKSKEAYETLCQKQQVNLTNPSSQAMVEENEAYARWDRVSDLEEKFLKQKSKLHWLHVGDKNTKAFHRAAATREAQNTIREILSNDGTVKVKKEEIKAEAERFFREFLQLIPNDYEGITITDLQQLLPFRCSAVDQQSLIRTVTDEEIKKVLFSMPNDKAPGPDGYTSEFYKATWEIIGKEFTLAIQSFFTKGFLPKGINSTILALIPKKTEAREMRDYRPISCCNVIYKVISKIIANRLKTVLPKFVAGNQSAFVKDRLLIENLLLATELVKDYHKDSISSRCAIKIDISKAFDSVQWCFIRNVLTALNFPQEFIHWITLCITTASFSVQVNGELAGYFQSSRGLRQGCALSPYLFVLSMDVLSKMLDKAAEGIVEVFDEFAKRSGLKISMEKSTVYLAGPSDITHLNIANRFPFSIGQLPVRYLGLPLVTKRLSSADCLPLLEQIRKRITSWTSRFLSYAGRLNLISSVLWSICNFWLAAFRLPRNCIRELDKMCSAFLWSGTEMSSTKAKISWDIVCKPKEEGGLGLRSLKEANDVCCLKLVWRIVSHSKSLWVTWLEKNVLKNASFWVIKQTASLGSWIWKKLLKYREVAKSLCKVEVGNGELTSFWYDSWSPLGRLIDVTGERGLIDMGIGRRMNLVEAWTHHRRRRHRTECLNQIEDALDAARNKRTAAEDKVMWKRQKDVFNTKFSTKETWHCIRTLTSKVPWYKGVWFTHSTPKYSFCTWLAAHGRLSTGDRMLKWKAGAASKYGQPLQREYLNKDTHQIGACFWTTFQQLNQIVWNNTFNATSSKLLSIPCGEKETAGGMESNRTQRHN</sequence>
<keyword evidence="3" id="KW-0695">RNA-directed DNA polymerase</keyword>
<gene>
    <name evidence="3" type="ORF">ISN44_As10g004340</name>
</gene>
<dbReference type="PANTHER" id="PTHR33116:SF84">
    <property type="entry name" value="RNA-DIRECTED DNA POLYMERASE"/>
    <property type="match status" value="1"/>
</dbReference>
<comment type="caution">
    <text evidence="3">The sequence shown here is derived from an EMBL/GenBank/DDBJ whole genome shotgun (WGS) entry which is preliminary data.</text>
</comment>
<feature type="region of interest" description="Disordered" evidence="1">
    <location>
        <begin position="32"/>
        <end position="69"/>
    </location>
</feature>
<protein>
    <submittedName>
        <fullName evidence="3">Reverse transcriptase domain</fullName>
    </submittedName>
</protein>
<dbReference type="PROSITE" id="PS50878">
    <property type="entry name" value="RT_POL"/>
    <property type="match status" value="1"/>
</dbReference>
<dbReference type="Pfam" id="PF14111">
    <property type="entry name" value="DUF4283"/>
    <property type="match status" value="1"/>
</dbReference>
<keyword evidence="3" id="KW-0808">Transferase</keyword>
<keyword evidence="3" id="KW-0548">Nucleotidyltransferase</keyword>
<evidence type="ECO:0000313" key="4">
    <source>
        <dbReference type="Proteomes" id="UP000694251"/>
    </source>
</evidence>
<feature type="region of interest" description="Disordered" evidence="1">
    <location>
        <begin position="420"/>
        <end position="492"/>
    </location>
</feature>
<feature type="region of interest" description="Disordered" evidence="1">
    <location>
        <begin position="367"/>
        <end position="397"/>
    </location>
</feature>
<feature type="compositionally biased region" description="Polar residues" evidence="1">
    <location>
        <begin position="59"/>
        <end position="69"/>
    </location>
</feature>
<evidence type="ECO:0000256" key="1">
    <source>
        <dbReference type="SAM" id="MobiDB-lite"/>
    </source>
</evidence>
<proteinExistence type="predicted"/>